<protein>
    <recommendedName>
        <fullName evidence="5">CUB domain-containing protein</fullName>
    </recommendedName>
</protein>
<evidence type="ECO:0000256" key="3">
    <source>
        <dbReference type="PROSITE-ProRule" id="PRU00059"/>
    </source>
</evidence>
<keyword evidence="2" id="KW-1015">Disulfide bond</keyword>
<evidence type="ECO:0000313" key="6">
    <source>
        <dbReference type="EMBL" id="KAK7488963.1"/>
    </source>
</evidence>
<dbReference type="Pfam" id="PF00431">
    <property type="entry name" value="CUB"/>
    <property type="match status" value="1"/>
</dbReference>
<accession>A0ABD0KNY4</accession>
<keyword evidence="4" id="KW-0732">Signal</keyword>
<comment type="caution">
    <text evidence="3">Lacks conserved residue(s) required for the propagation of feature annotation.</text>
</comment>
<sequence length="295" mass="33399">METIILCLILTLQSLSFNEVEMGQTETVITKISDDLYHINPTLCEHGMDYPTIQMHTEGRIVANSTEANNSYILCTCDVSVSGSYINVIVEKFHVGNDDRVCNTSTISYISISDSSKGKGNSYSVKACAEPEVVVSEFTNRFRFDISLIDSTKFTSIVMRFVATEEKAIYMFSHTAVNPVMGYVTTFGFDGRTHYSHRTRACFELILPIEHLVMVSFPHFDIEESSYCEMDFVNLYNDNETVRIWKMCGSQDIPPQIYNTSITLHFFAGDERSGTGFKLIYTIHNVSDQPQQVSF</sequence>
<dbReference type="Proteomes" id="UP001519460">
    <property type="component" value="Unassembled WGS sequence"/>
</dbReference>
<dbReference type="PROSITE" id="PS01180">
    <property type="entry name" value="CUB"/>
    <property type="match status" value="1"/>
</dbReference>
<evidence type="ECO:0000256" key="2">
    <source>
        <dbReference type="ARBA" id="ARBA00023157"/>
    </source>
</evidence>
<dbReference type="SMART" id="SM00042">
    <property type="entry name" value="CUB"/>
    <property type="match status" value="1"/>
</dbReference>
<feature type="signal peptide" evidence="4">
    <location>
        <begin position="1"/>
        <end position="16"/>
    </location>
</feature>
<evidence type="ECO:0000259" key="5">
    <source>
        <dbReference type="PROSITE" id="PS01180"/>
    </source>
</evidence>
<dbReference type="SUPFAM" id="SSF49854">
    <property type="entry name" value="Spermadhesin, CUB domain"/>
    <property type="match status" value="1"/>
</dbReference>
<proteinExistence type="predicted"/>
<dbReference type="EMBL" id="JACVVK020000144">
    <property type="protein sequence ID" value="KAK7488963.1"/>
    <property type="molecule type" value="Genomic_DNA"/>
</dbReference>
<gene>
    <name evidence="6" type="ORF">BaRGS_00019767</name>
</gene>
<dbReference type="PANTHER" id="PTHR24251">
    <property type="entry name" value="OVOCHYMASE-RELATED"/>
    <property type="match status" value="1"/>
</dbReference>
<comment type="caution">
    <text evidence="6">The sequence shown here is derived from an EMBL/GenBank/DDBJ whole genome shotgun (WGS) entry which is preliminary data.</text>
</comment>
<evidence type="ECO:0000313" key="7">
    <source>
        <dbReference type="Proteomes" id="UP001519460"/>
    </source>
</evidence>
<dbReference type="Gene3D" id="2.60.120.290">
    <property type="entry name" value="Spermadhesin, CUB domain"/>
    <property type="match status" value="1"/>
</dbReference>
<feature type="domain" description="CUB" evidence="5">
    <location>
        <begin position="172"/>
        <end position="284"/>
    </location>
</feature>
<reference evidence="6 7" key="1">
    <citation type="journal article" date="2023" name="Sci. Data">
        <title>Genome assembly of the Korean intertidal mud-creeper Batillaria attramentaria.</title>
        <authorList>
            <person name="Patra A.K."/>
            <person name="Ho P.T."/>
            <person name="Jun S."/>
            <person name="Lee S.J."/>
            <person name="Kim Y."/>
            <person name="Won Y.J."/>
        </authorList>
    </citation>
    <scope>NUCLEOTIDE SEQUENCE [LARGE SCALE GENOMIC DNA]</scope>
    <source>
        <strain evidence="6">Wonlab-2016</strain>
    </source>
</reference>
<organism evidence="6 7">
    <name type="scientific">Batillaria attramentaria</name>
    <dbReference type="NCBI Taxonomy" id="370345"/>
    <lineage>
        <taxon>Eukaryota</taxon>
        <taxon>Metazoa</taxon>
        <taxon>Spiralia</taxon>
        <taxon>Lophotrochozoa</taxon>
        <taxon>Mollusca</taxon>
        <taxon>Gastropoda</taxon>
        <taxon>Caenogastropoda</taxon>
        <taxon>Sorbeoconcha</taxon>
        <taxon>Cerithioidea</taxon>
        <taxon>Batillariidae</taxon>
        <taxon>Batillaria</taxon>
    </lineage>
</organism>
<evidence type="ECO:0000256" key="4">
    <source>
        <dbReference type="SAM" id="SignalP"/>
    </source>
</evidence>
<keyword evidence="1" id="KW-0677">Repeat</keyword>
<dbReference type="InterPro" id="IPR035914">
    <property type="entry name" value="Sperma_CUB_dom_sf"/>
</dbReference>
<dbReference type="CDD" id="cd00041">
    <property type="entry name" value="CUB"/>
    <property type="match status" value="1"/>
</dbReference>
<feature type="chain" id="PRO_5044849691" description="CUB domain-containing protein" evidence="4">
    <location>
        <begin position="17"/>
        <end position="295"/>
    </location>
</feature>
<dbReference type="AlphaFoldDB" id="A0ABD0KNY4"/>
<keyword evidence="7" id="KW-1185">Reference proteome</keyword>
<name>A0ABD0KNY4_9CAEN</name>
<dbReference type="InterPro" id="IPR000859">
    <property type="entry name" value="CUB_dom"/>
</dbReference>
<evidence type="ECO:0000256" key="1">
    <source>
        <dbReference type="ARBA" id="ARBA00022737"/>
    </source>
</evidence>